<evidence type="ECO:0000259" key="1">
    <source>
        <dbReference type="PROSITE" id="PS50878"/>
    </source>
</evidence>
<evidence type="ECO:0000313" key="2">
    <source>
        <dbReference type="EMBL" id="KRF97432.1"/>
    </source>
</evidence>
<name>A0A0Q9WZ42_DROWI</name>
<protein>
    <recommendedName>
        <fullName evidence="1">Reverse transcriptase domain-containing protein</fullName>
    </recommendedName>
</protein>
<dbReference type="AlphaFoldDB" id="A0A0Q9WZ42"/>
<accession>A0A0Q9WZ42</accession>
<proteinExistence type="predicted"/>
<dbReference type="EMBL" id="CH963484">
    <property type="protein sequence ID" value="KRF97432.1"/>
    <property type="molecule type" value="Genomic_DNA"/>
</dbReference>
<reference evidence="2 3" key="1">
    <citation type="journal article" date="2007" name="Nature">
        <title>Evolution of genes and genomes on the Drosophila phylogeny.</title>
        <authorList>
            <consortium name="Drosophila 12 Genomes Consortium"/>
            <person name="Clark A.G."/>
            <person name="Eisen M.B."/>
            <person name="Smith D.R."/>
            <person name="Bergman C.M."/>
            <person name="Oliver B."/>
            <person name="Markow T.A."/>
            <person name="Kaufman T.C."/>
            <person name="Kellis M."/>
            <person name="Gelbart W."/>
            <person name="Iyer V.N."/>
            <person name="Pollard D.A."/>
            <person name="Sackton T.B."/>
            <person name="Larracuente A.M."/>
            <person name="Singh N.D."/>
            <person name="Abad J.P."/>
            <person name="Abt D.N."/>
            <person name="Adryan B."/>
            <person name="Aguade M."/>
            <person name="Akashi H."/>
            <person name="Anderson W.W."/>
            <person name="Aquadro C.F."/>
            <person name="Ardell D.H."/>
            <person name="Arguello R."/>
            <person name="Artieri C.G."/>
            <person name="Barbash D.A."/>
            <person name="Barker D."/>
            <person name="Barsanti P."/>
            <person name="Batterham P."/>
            <person name="Batzoglou S."/>
            <person name="Begun D."/>
            <person name="Bhutkar A."/>
            <person name="Blanco E."/>
            <person name="Bosak S.A."/>
            <person name="Bradley R.K."/>
            <person name="Brand A.D."/>
            <person name="Brent M.R."/>
            <person name="Brooks A.N."/>
            <person name="Brown R.H."/>
            <person name="Butlin R.K."/>
            <person name="Caggese C."/>
            <person name="Calvi B.R."/>
            <person name="Bernardo de Carvalho A."/>
            <person name="Caspi A."/>
            <person name="Castrezana S."/>
            <person name="Celniker S.E."/>
            <person name="Chang J.L."/>
            <person name="Chapple C."/>
            <person name="Chatterji S."/>
            <person name="Chinwalla A."/>
            <person name="Civetta A."/>
            <person name="Clifton S.W."/>
            <person name="Comeron J.M."/>
            <person name="Costello J.C."/>
            <person name="Coyne J.A."/>
            <person name="Daub J."/>
            <person name="David R.G."/>
            <person name="Delcher A.L."/>
            <person name="Delehaunty K."/>
            <person name="Do C.B."/>
            <person name="Ebling H."/>
            <person name="Edwards K."/>
            <person name="Eickbush T."/>
            <person name="Evans J.D."/>
            <person name="Filipski A."/>
            <person name="Findeiss S."/>
            <person name="Freyhult E."/>
            <person name="Fulton L."/>
            <person name="Fulton R."/>
            <person name="Garcia A.C."/>
            <person name="Gardiner A."/>
            <person name="Garfield D.A."/>
            <person name="Garvin B.E."/>
            <person name="Gibson G."/>
            <person name="Gilbert D."/>
            <person name="Gnerre S."/>
            <person name="Godfrey J."/>
            <person name="Good R."/>
            <person name="Gotea V."/>
            <person name="Gravely B."/>
            <person name="Greenberg A.J."/>
            <person name="Griffiths-Jones S."/>
            <person name="Gross S."/>
            <person name="Guigo R."/>
            <person name="Gustafson E.A."/>
            <person name="Haerty W."/>
            <person name="Hahn M.W."/>
            <person name="Halligan D.L."/>
            <person name="Halpern A.L."/>
            <person name="Halter G.M."/>
            <person name="Han M.V."/>
            <person name="Heger A."/>
            <person name="Hillier L."/>
            <person name="Hinrichs A.S."/>
            <person name="Holmes I."/>
            <person name="Hoskins R.A."/>
            <person name="Hubisz M.J."/>
            <person name="Hultmark D."/>
            <person name="Huntley M.A."/>
            <person name="Jaffe D.B."/>
            <person name="Jagadeeshan S."/>
            <person name="Jeck W.R."/>
            <person name="Johnson J."/>
            <person name="Jones C.D."/>
            <person name="Jordan W.C."/>
            <person name="Karpen G.H."/>
            <person name="Kataoka E."/>
            <person name="Keightley P.D."/>
            <person name="Kheradpour P."/>
            <person name="Kirkness E.F."/>
            <person name="Koerich L.B."/>
            <person name="Kristiansen K."/>
            <person name="Kudrna D."/>
            <person name="Kulathinal R.J."/>
            <person name="Kumar S."/>
            <person name="Kwok R."/>
            <person name="Lander E."/>
            <person name="Langley C.H."/>
            <person name="Lapoint R."/>
            <person name="Lazzaro B.P."/>
            <person name="Lee S.J."/>
            <person name="Levesque L."/>
            <person name="Li R."/>
            <person name="Lin C.F."/>
            <person name="Lin M.F."/>
            <person name="Lindblad-Toh K."/>
            <person name="Llopart A."/>
            <person name="Long M."/>
            <person name="Low L."/>
            <person name="Lozovsky E."/>
            <person name="Lu J."/>
            <person name="Luo M."/>
            <person name="Machado C.A."/>
            <person name="Makalowski W."/>
            <person name="Marzo M."/>
            <person name="Matsuda M."/>
            <person name="Matzkin L."/>
            <person name="McAllister B."/>
            <person name="McBride C.S."/>
            <person name="McKernan B."/>
            <person name="McKernan K."/>
            <person name="Mendez-Lago M."/>
            <person name="Minx P."/>
            <person name="Mollenhauer M.U."/>
            <person name="Montooth K."/>
            <person name="Mount S.M."/>
            <person name="Mu X."/>
            <person name="Myers E."/>
            <person name="Negre B."/>
            <person name="Newfeld S."/>
            <person name="Nielsen R."/>
            <person name="Noor M.A."/>
            <person name="O'Grady P."/>
            <person name="Pachter L."/>
            <person name="Papaceit M."/>
            <person name="Parisi M.J."/>
            <person name="Parisi M."/>
            <person name="Parts L."/>
            <person name="Pedersen J.S."/>
            <person name="Pesole G."/>
            <person name="Phillippy A.M."/>
            <person name="Ponting C.P."/>
            <person name="Pop M."/>
            <person name="Porcelli D."/>
            <person name="Powell J.R."/>
            <person name="Prohaska S."/>
            <person name="Pruitt K."/>
            <person name="Puig M."/>
            <person name="Quesneville H."/>
            <person name="Ram K.R."/>
            <person name="Rand D."/>
            <person name="Rasmussen M.D."/>
            <person name="Reed L.K."/>
            <person name="Reenan R."/>
            <person name="Reily A."/>
            <person name="Remington K.A."/>
            <person name="Rieger T.T."/>
            <person name="Ritchie M.G."/>
            <person name="Robin C."/>
            <person name="Rogers Y.H."/>
            <person name="Rohde C."/>
            <person name="Rozas J."/>
            <person name="Rubenfield M.J."/>
            <person name="Ruiz A."/>
            <person name="Russo S."/>
            <person name="Salzberg S.L."/>
            <person name="Sanchez-Gracia A."/>
            <person name="Saranga D.J."/>
            <person name="Sato H."/>
            <person name="Schaeffer S.W."/>
            <person name="Schatz M.C."/>
            <person name="Schlenke T."/>
            <person name="Schwartz R."/>
            <person name="Segarra C."/>
            <person name="Singh R.S."/>
            <person name="Sirot L."/>
            <person name="Sirota M."/>
            <person name="Sisneros N.B."/>
            <person name="Smith C.D."/>
            <person name="Smith T.F."/>
            <person name="Spieth J."/>
            <person name="Stage D.E."/>
            <person name="Stark A."/>
            <person name="Stephan W."/>
            <person name="Strausberg R.L."/>
            <person name="Strempel S."/>
            <person name="Sturgill D."/>
            <person name="Sutton G."/>
            <person name="Sutton G.G."/>
            <person name="Tao W."/>
            <person name="Teichmann S."/>
            <person name="Tobari Y.N."/>
            <person name="Tomimura Y."/>
            <person name="Tsolas J.M."/>
            <person name="Valente V.L."/>
            <person name="Venter E."/>
            <person name="Venter J.C."/>
            <person name="Vicario S."/>
            <person name="Vieira F.G."/>
            <person name="Vilella A.J."/>
            <person name="Villasante A."/>
            <person name="Walenz B."/>
            <person name="Wang J."/>
            <person name="Wasserman M."/>
            <person name="Watts T."/>
            <person name="Wilson D."/>
            <person name="Wilson R.K."/>
            <person name="Wing R.A."/>
            <person name="Wolfner M.F."/>
            <person name="Wong A."/>
            <person name="Wong G.K."/>
            <person name="Wu C.I."/>
            <person name="Wu G."/>
            <person name="Yamamoto D."/>
            <person name="Yang H.P."/>
            <person name="Yang S.P."/>
            <person name="Yorke J.A."/>
            <person name="Yoshida K."/>
            <person name="Zdobnov E."/>
            <person name="Zhang P."/>
            <person name="Zhang Y."/>
            <person name="Zimin A.V."/>
            <person name="Baldwin J."/>
            <person name="Abdouelleil A."/>
            <person name="Abdulkadir J."/>
            <person name="Abebe A."/>
            <person name="Abera B."/>
            <person name="Abreu J."/>
            <person name="Acer S.C."/>
            <person name="Aftuck L."/>
            <person name="Alexander A."/>
            <person name="An P."/>
            <person name="Anderson E."/>
            <person name="Anderson S."/>
            <person name="Arachi H."/>
            <person name="Azer M."/>
            <person name="Bachantsang P."/>
            <person name="Barry A."/>
            <person name="Bayul T."/>
            <person name="Berlin A."/>
            <person name="Bessette D."/>
            <person name="Bloom T."/>
            <person name="Blye J."/>
            <person name="Boguslavskiy L."/>
            <person name="Bonnet C."/>
            <person name="Boukhgalter B."/>
            <person name="Bourzgui I."/>
            <person name="Brown A."/>
            <person name="Cahill P."/>
            <person name="Channer S."/>
            <person name="Cheshatsang Y."/>
            <person name="Chuda L."/>
            <person name="Citroen M."/>
            <person name="Collymore A."/>
            <person name="Cooke P."/>
            <person name="Costello M."/>
            <person name="D'Aco K."/>
            <person name="Daza R."/>
            <person name="De Haan G."/>
            <person name="DeGray S."/>
            <person name="DeMaso C."/>
            <person name="Dhargay N."/>
            <person name="Dooley K."/>
            <person name="Dooley E."/>
            <person name="Doricent M."/>
            <person name="Dorje P."/>
            <person name="Dorjee K."/>
            <person name="Dupes A."/>
            <person name="Elong R."/>
            <person name="Falk J."/>
            <person name="Farina A."/>
            <person name="Faro S."/>
            <person name="Ferguson D."/>
            <person name="Fisher S."/>
            <person name="Foley C.D."/>
            <person name="Franke A."/>
            <person name="Friedrich D."/>
            <person name="Gadbois L."/>
            <person name="Gearin G."/>
            <person name="Gearin C.R."/>
            <person name="Giannoukos G."/>
            <person name="Goode T."/>
            <person name="Graham J."/>
            <person name="Grandbois E."/>
            <person name="Grewal S."/>
            <person name="Gyaltsen K."/>
            <person name="Hafez N."/>
            <person name="Hagos B."/>
            <person name="Hall J."/>
            <person name="Henson C."/>
            <person name="Hollinger A."/>
            <person name="Honan T."/>
            <person name="Huard M.D."/>
            <person name="Hughes L."/>
            <person name="Hurhula B."/>
            <person name="Husby M.E."/>
            <person name="Kamat A."/>
            <person name="Kanga B."/>
            <person name="Kashin S."/>
            <person name="Khazanovich D."/>
            <person name="Kisner P."/>
            <person name="Lance K."/>
            <person name="Lara M."/>
            <person name="Lee W."/>
            <person name="Lennon N."/>
            <person name="Letendre F."/>
            <person name="LeVine R."/>
            <person name="Lipovsky A."/>
            <person name="Liu X."/>
            <person name="Liu J."/>
            <person name="Liu S."/>
            <person name="Lokyitsang T."/>
            <person name="Lokyitsang Y."/>
            <person name="Lubonja R."/>
            <person name="Lui A."/>
            <person name="MacDonald P."/>
            <person name="Magnisalis V."/>
            <person name="Maru K."/>
            <person name="Matthews C."/>
            <person name="McCusker W."/>
            <person name="McDonough S."/>
            <person name="Mehta T."/>
            <person name="Meldrim J."/>
            <person name="Meneus L."/>
            <person name="Mihai O."/>
            <person name="Mihalev A."/>
            <person name="Mihova T."/>
            <person name="Mittelman R."/>
            <person name="Mlenga V."/>
            <person name="Montmayeur A."/>
            <person name="Mulrain L."/>
            <person name="Navidi A."/>
            <person name="Naylor J."/>
            <person name="Negash T."/>
            <person name="Nguyen T."/>
            <person name="Nguyen N."/>
            <person name="Nicol R."/>
            <person name="Norbu C."/>
            <person name="Norbu N."/>
            <person name="Novod N."/>
            <person name="O'Neill B."/>
            <person name="Osman S."/>
            <person name="Markiewicz E."/>
            <person name="Oyono O.L."/>
            <person name="Patti C."/>
            <person name="Phunkhang P."/>
            <person name="Pierre F."/>
            <person name="Priest M."/>
            <person name="Raghuraman S."/>
            <person name="Rege F."/>
            <person name="Reyes R."/>
            <person name="Rise C."/>
            <person name="Rogov P."/>
            <person name="Ross K."/>
            <person name="Ryan E."/>
            <person name="Settipalli S."/>
            <person name="Shea T."/>
            <person name="Sherpa N."/>
            <person name="Shi L."/>
            <person name="Shih D."/>
            <person name="Sparrow T."/>
            <person name="Spaulding J."/>
            <person name="Stalker J."/>
            <person name="Stange-Thomann N."/>
            <person name="Stavropoulos S."/>
            <person name="Stone C."/>
            <person name="Strader C."/>
            <person name="Tesfaye S."/>
            <person name="Thomson T."/>
            <person name="Thoulutsang Y."/>
            <person name="Thoulutsang D."/>
            <person name="Topham K."/>
            <person name="Topping I."/>
            <person name="Tsamla T."/>
            <person name="Vassiliev H."/>
            <person name="Vo A."/>
            <person name="Wangchuk T."/>
            <person name="Wangdi T."/>
            <person name="Weiand M."/>
            <person name="Wilkinson J."/>
            <person name="Wilson A."/>
            <person name="Yadav S."/>
            <person name="Young G."/>
            <person name="Yu Q."/>
            <person name="Zembek L."/>
            <person name="Zhong D."/>
            <person name="Zimmer A."/>
            <person name="Zwirko Z."/>
            <person name="Jaffe D.B."/>
            <person name="Alvarez P."/>
            <person name="Brockman W."/>
            <person name="Butler J."/>
            <person name="Chin C."/>
            <person name="Gnerre S."/>
            <person name="Grabherr M."/>
            <person name="Kleber M."/>
            <person name="Mauceli E."/>
            <person name="MacCallum I."/>
        </authorList>
    </citation>
    <scope>NUCLEOTIDE SEQUENCE [LARGE SCALE GENOMIC DNA]</scope>
    <source>
        <strain evidence="3">Tucson 14030-0811.24</strain>
    </source>
</reference>
<keyword evidence="3" id="KW-1185">Reference proteome</keyword>
<organism evidence="2 3">
    <name type="scientific">Drosophila willistoni</name>
    <name type="common">Fruit fly</name>
    <dbReference type="NCBI Taxonomy" id="7260"/>
    <lineage>
        <taxon>Eukaryota</taxon>
        <taxon>Metazoa</taxon>
        <taxon>Ecdysozoa</taxon>
        <taxon>Arthropoda</taxon>
        <taxon>Hexapoda</taxon>
        <taxon>Insecta</taxon>
        <taxon>Pterygota</taxon>
        <taxon>Neoptera</taxon>
        <taxon>Endopterygota</taxon>
        <taxon>Diptera</taxon>
        <taxon>Brachycera</taxon>
        <taxon>Muscomorpha</taxon>
        <taxon>Ephydroidea</taxon>
        <taxon>Drosophilidae</taxon>
        <taxon>Drosophila</taxon>
        <taxon>Sophophora</taxon>
    </lineage>
</organism>
<dbReference type="Proteomes" id="UP000007798">
    <property type="component" value="Unassembled WGS sequence"/>
</dbReference>
<dbReference type="PROSITE" id="PS50878">
    <property type="entry name" value="RT_POL"/>
    <property type="match status" value="1"/>
</dbReference>
<feature type="domain" description="Reverse transcriptase" evidence="1">
    <location>
        <begin position="1"/>
        <end position="88"/>
    </location>
</feature>
<dbReference type="InParanoid" id="A0A0Q9WZ42"/>
<sequence>MPQGSVLGPLLWNVMYDGVLRLEFDPDTHIIGCAFRTISDEAALVIAGLMPIAEQVTMAEGIFSRREETSNAPSRQAERSSQWHGCLARWQSRCDASTKGRWTWKLIPNIEAWRHGQVNFYLTQILSGHGCIRSYLKRFGHDTTC</sequence>
<dbReference type="STRING" id="7260.A0A0Q9WZ42"/>
<dbReference type="OrthoDB" id="7871614at2759"/>
<evidence type="ECO:0000313" key="3">
    <source>
        <dbReference type="Proteomes" id="UP000007798"/>
    </source>
</evidence>
<gene>
    <name evidence="2" type="primary">Dwil\GK27909</name>
    <name evidence="2" type="ORF">Dwil_GK27909</name>
</gene>
<dbReference type="InterPro" id="IPR000477">
    <property type="entry name" value="RT_dom"/>
</dbReference>